<accession>A0A2K1J419</accession>
<dbReference type="Gramene" id="Pp3c17_15250V3.2">
    <property type="protein sequence ID" value="Pp3c17_15250V3.2"/>
    <property type="gene ID" value="Pp3c17_15250"/>
</dbReference>
<dbReference type="PaxDb" id="3218-PP1S98_186V6.1"/>
<reference evidence="2" key="3">
    <citation type="submission" date="2020-12" db="UniProtKB">
        <authorList>
            <consortium name="EnsemblPlants"/>
        </authorList>
    </citation>
    <scope>IDENTIFICATION</scope>
</reference>
<dbReference type="AlphaFoldDB" id="A0A2K1J419"/>
<dbReference type="EnsemblPlants" id="Pp3c17_15250V3.1">
    <property type="protein sequence ID" value="Pp3c17_15250V3.1"/>
    <property type="gene ID" value="Pp3c17_15250"/>
</dbReference>
<organism evidence="1">
    <name type="scientific">Physcomitrium patens</name>
    <name type="common">Spreading-leaved earth moss</name>
    <name type="synonym">Physcomitrella patens</name>
    <dbReference type="NCBI Taxonomy" id="3218"/>
    <lineage>
        <taxon>Eukaryota</taxon>
        <taxon>Viridiplantae</taxon>
        <taxon>Streptophyta</taxon>
        <taxon>Embryophyta</taxon>
        <taxon>Bryophyta</taxon>
        <taxon>Bryophytina</taxon>
        <taxon>Bryopsida</taxon>
        <taxon>Funariidae</taxon>
        <taxon>Funariales</taxon>
        <taxon>Funariaceae</taxon>
        <taxon>Physcomitrium</taxon>
    </lineage>
</organism>
<sequence>MRRGLSYHLEMRTGSRGCKKVHSANFGQDRELVGISHDVARLCILGETKFLGLQKNQLNHWEDRYLIAQKFSGDPRMIGLAEDHRKKDRDHLNWDPGMKKRLHALTLDVHKLIKSEAQEEAAAPQQAPAVHNQNSNGDVIPAALGDEESPFDIDSALCIEGGADLVNWACTIESLQRIIPMFPYEIIIALLHGEIGRLEAENNGLRARLGEIARVV</sequence>
<dbReference type="Gramene" id="Pp3c17_15250V3.1">
    <property type="protein sequence ID" value="Pp3c17_15250V3.1"/>
    <property type="gene ID" value="Pp3c17_15250"/>
</dbReference>
<evidence type="ECO:0000313" key="3">
    <source>
        <dbReference type="Proteomes" id="UP000006727"/>
    </source>
</evidence>
<dbReference type="GeneID" id="112294327"/>
<dbReference type="KEGG" id="ppp:112294327"/>
<gene>
    <name evidence="2" type="primary">LOC112294327</name>
    <name evidence="1" type="ORF">PHYPA_022119</name>
</gene>
<name>A0A2K1J419_PHYPA</name>
<dbReference type="EMBL" id="ABEU02000017">
    <property type="protein sequence ID" value="PNR36268.1"/>
    <property type="molecule type" value="Genomic_DNA"/>
</dbReference>
<evidence type="ECO:0000313" key="2">
    <source>
        <dbReference type="EnsemblPlants" id="Pp3c17_15250V3.1"/>
    </source>
</evidence>
<dbReference type="Proteomes" id="UP000006727">
    <property type="component" value="Chromosome 17"/>
</dbReference>
<keyword evidence="3" id="KW-1185">Reference proteome</keyword>
<evidence type="ECO:0000313" key="1">
    <source>
        <dbReference type="EMBL" id="PNR36268.1"/>
    </source>
</evidence>
<dbReference type="RefSeq" id="XP_024400395.1">
    <property type="nucleotide sequence ID" value="XM_024544627.2"/>
</dbReference>
<reference evidence="1 3" key="1">
    <citation type="journal article" date="2008" name="Science">
        <title>The Physcomitrella genome reveals evolutionary insights into the conquest of land by plants.</title>
        <authorList>
            <person name="Rensing S."/>
            <person name="Lang D."/>
            <person name="Zimmer A."/>
            <person name="Terry A."/>
            <person name="Salamov A."/>
            <person name="Shapiro H."/>
            <person name="Nishiyama T."/>
            <person name="Perroud P.-F."/>
            <person name="Lindquist E."/>
            <person name="Kamisugi Y."/>
            <person name="Tanahashi T."/>
            <person name="Sakakibara K."/>
            <person name="Fujita T."/>
            <person name="Oishi K."/>
            <person name="Shin-I T."/>
            <person name="Kuroki Y."/>
            <person name="Toyoda A."/>
            <person name="Suzuki Y."/>
            <person name="Hashimoto A."/>
            <person name="Yamaguchi K."/>
            <person name="Sugano A."/>
            <person name="Kohara Y."/>
            <person name="Fujiyama A."/>
            <person name="Anterola A."/>
            <person name="Aoki S."/>
            <person name="Ashton N."/>
            <person name="Barbazuk W.B."/>
            <person name="Barker E."/>
            <person name="Bennetzen J."/>
            <person name="Bezanilla M."/>
            <person name="Blankenship R."/>
            <person name="Cho S.H."/>
            <person name="Dutcher S."/>
            <person name="Estelle M."/>
            <person name="Fawcett J.A."/>
            <person name="Gundlach H."/>
            <person name="Hanada K."/>
            <person name="Heyl A."/>
            <person name="Hicks K.A."/>
            <person name="Hugh J."/>
            <person name="Lohr M."/>
            <person name="Mayer K."/>
            <person name="Melkozernov A."/>
            <person name="Murata T."/>
            <person name="Nelson D."/>
            <person name="Pils B."/>
            <person name="Prigge M."/>
            <person name="Reiss B."/>
            <person name="Renner T."/>
            <person name="Rombauts S."/>
            <person name="Rushton P."/>
            <person name="Sanderfoot A."/>
            <person name="Schween G."/>
            <person name="Shiu S.-H."/>
            <person name="Stueber K."/>
            <person name="Theodoulou F.L."/>
            <person name="Tu H."/>
            <person name="Van de Peer Y."/>
            <person name="Verrier P.J."/>
            <person name="Waters E."/>
            <person name="Wood A."/>
            <person name="Yang L."/>
            <person name="Cove D."/>
            <person name="Cuming A."/>
            <person name="Hasebe M."/>
            <person name="Lucas S."/>
            <person name="Mishler D.B."/>
            <person name="Reski R."/>
            <person name="Grigoriev I."/>
            <person name="Quatrano R.S."/>
            <person name="Boore J.L."/>
        </authorList>
    </citation>
    <scope>NUCLEOTIDE SEQUENCE [LARGE SCALE GENOMIC DNA]</scope>
    <source>
        <strain evidence="2 3">cv. Gransden 2004</strain>
    </source>
</reference>
<dbReference type="EnsemblPlants" id="Pp3c17_15250V3.2">
    <property type="protein sequence ID" value="Pp3c17_15250V3.2"/>
    <property type="gene ID" value="Pp3c17_15250"/>
</dbReference>
<proteinExistence type="predicted"/>
<reference evidence="1 3" key="2">
    <citation type="journal article" date="2018" name="Plant J.">
        <title>The Physcomitrella patens chromosome-scale assembly reveals moss genome structure and evolution.</title>
        <authorList>
            <person name="Lang D."/>
            <person name="Ullrich K.K."/>
            <person name="Murat F."/>
            <person name="Fuchs J."/>
            <person name="Jenkins J."/>
            <person name="Haas F.B."/>
            <person name="Piednoel M."/>
            <person name="Gundlach H."/>
            <person name="Van Bel M."/>
            <person name="Meyberg R."/>
            <person name="Vives C."/>
            <person name="Morata J."/>
            <person name="Symeonidi A."/>
            <person name="Hiss M."/>
            <person name="Muchero W."/>
            <person name="Kamisugi Y."/>
            <person name="Saleh O."/>
            <person name="Blanc G."/>
            <person name="Decker E.L."/>
            <person name="van Gessel N."/>
            <person name="Grimwood J."/>
            <person name="Hayes R.D."/>
            <person name="Graham S.W."/>
            <person name="Gunter L.E."/>
            <person name="McDaniel S.F."/>
            <person name="Hoernstein S.N.W."/>
            <person name="Larsson A."/>
            <person name="Li F.W."/>
            <person name="Perroud P.F."/>
            <person name="Phillips J."/>
            <person name="Ranjan P."/>
            <person name="Rokshar D.S."/>
            <person name="Rothfels C.J."/>
            <person name="Schneider L."/>
            <person name="Shu S."/>
            <person name="Stevenson D.W."/>
            <person name="Thummler F."/>
            <person name="Tillich M."/>
            <person name="Villarreal Aguilar J.C."/>
            <person name="Widiez T."/>
            <person name="Wong G.K."/>
            <person name="Wymore A."/>
            <person name="Zhang Y."/>
            <person name="Zimmer A.D."/>
            <person name="Quatrano R.S."/>
            <person name="Mayer K.F.X."/>
            <person name="Goodstein D."/>
            <person name="Casacuberta J.M."/>
            <person name="Vandepoele K."/>
            <person name="Reski R."/>
            <person name="Cuming A.C."/>
            <person name="Tuskan G.A."/>
            <person name="Maumus F."/>
            <person name="Salse J."/>
            <person name="Schmutz J."/>
            <person name="Rensing S.A."/>
        </authorList>
    </citation>
    <scope>NUCLEOTIDE SEQUENCE [LARGE SCALE GENOMIC DNA]</scope>
    <source>
        <strain evidence="2 3">cv. Gransden 2004</strain>
    </source>
</reference>
<protein>
    <submittedName>
        <fullName evidence="1 2">Uncharacterized protein</fullName>
    </submittedName>
</protein>